<name>X0URJ9_9ZZZZ</name>
<gene>
    <name evidence="1" type="ORF">S01H1_35023</name>
</gene>
<sequence length="63" mass="7185">MIESQTRRRINSCRLIAETVTEELRDTYTDAQETDEFNEFESGAVVAAVEAFLTACDALRKLR</sequence>
<proteinExistence type="predicted"/>
<comment type="caution">
    <text evidence="1">The sequence shown here is derived from an EMBL/GenBank/DDBJ whole genome shotgun (WGS) entry which is preliminary data.</text>
</comment>
<evidence type="ECO:0000313" key="1">
    <source>
        <dbReference type="EMBL" id="GAG08340.1"/>
    </source>
</evidence>
<dbReference type="AlphaFoldDB" id="X0URJ9"/>
<accession>X0URJ9</accession>
<organism evidence="1">
    <name type="scientific">marine sediment metagenome</name>
    <dbReference type="NCBI Taxonomy" id="412755"/>
    <lineage>
        <taxon>unclassified sequences</taxon>
        <taxon>metagenomes</taxon>
        <taxon>ecological metagenomes</taxon>
    </lineage>
</organism>
<protein>
    <submittedName>
        <fullName evidence="1">Uncharacterized protein</fullName>
    </submittedName>
</protein>
<dbReference type="EMBL" id="BARS01021847">
    <property type="protein sequence ID" value="GAG08340.1"/>
    <property type="molecule type" value="Genomic_DNA"/>
</dbReference>
<reference evidence="1" key="1">
    <citation type="journal article" date="2014" name="Front. Microbiol.">
        <title>High frequency of phylogenetically diverse reductive dehalogenase-homologous genes in deep subseafloor sedimentary metagenomes.</title>
        <authorList>
            <person name="Kawai M."/>
            <person name="Futagami T."/>
            <person name="Toyoda A."/>
            <person name="Takaki Y."/>
            <person name="Nishi S."/>
            <person name="Hori S."/>
            <person name="Arai W."/>
            <person name="Tsubouchi T."/>
            <person name="Morono Y."/>
            <person name="Uchiyama I."/>
            <person name="Ito T."/>
            <person name="Fujiyama A."/>
            <person name="Inagaki F."/>
            <person name="Takami H."/>
        </authorList>
    </citation>
    <scope>NUCLEOTIDE SEQUENCE</scope>
    <source>
        <strain evidence="1">Expedition CK06-06</strain>
    </source>
</reference>